<evidence type="ECO:0000256" key="7">
    <source>
        <dbReference type="ARBA" id="ARBA00022801"/>
    </source>
</evidence>
<evidence type="ECO:0000256" key="9">
    <source>
        <dbReference type="ARBA" id="ARBA00023172"/>
    </source>
</evidence>
<dbReference type="NCBIfam" id="TIGR00648">
    <property type="entry name" value="recU"/>
    <property type="match status" value="1"/>
</dbReference>
<name>A0ABW4CFZ3_9LACO</name>
<keyword evidence="8 13" id="KW-0460">Magnesium</keyword>
<dbReference type="InterPro" id="IPR004612">
    <property type="entry name" value="Resolv_RecU"/>
</dbReference>
<dbReference type="InterPro" id="IPR011856">
    <property type="entry name" value="tRNA_endonuc-like_dom_sf"/>
</dbReference>
<keyword evidence="4 13" id="KW-0479">Metal-binding</keyword>
<dbReference type="Gene3D" id="3.40.1350.10">
    <property type="match status" value="1"/>
</dbReference>
<feature type="site" description="Transition state stabilizer" evidence="13">
    <location>
        <position position="100"/>
    </location>
</feature>
<feature type="binding site" evidence="13">
    <location>
        <position position="117"/>
    </location>
    <ligand>
        <name>Mg(2+)</name>
        <dbReference type="ChEBI" id="CHEBI:18420"/>
    </ligand>
</feature>
<reference evidence="17" key="1">
    <citation type="journal article" date="2019" name="Int. J. Syst. Evol. Microbiol.">
        <title>The Global Catalogue of Microorganisms (GCM) 10K type strain sequencing project: providing services to taxonomists for standard genome sequencing and annotation.</title>
        <authorList>
            <consortium name="The Broad Institute Genomics Platform"/>
            <consortium name="The Broad Institute Genome Sequencing Center for Infectious Disease"/>
            <person name="Wu L."/>
            <person name="Ma J."/>
        </authorList>
    </citation>
    <scope>NUCLEOTIDE SEQUENCE [LARGE SCALE GENOMIC DNA]</scope>
    <source>
        <strain evidence="17">CCM 8980</strain>
    </source>
</reference>
<keyword evidence="3 13" id="KW-0540">Nuclease</keyword>
<dbReference type="Pfam" id="PF03838">
    <property type="entry name" value="RecU"/>
    <property type="match status" value="1"/>
</dbReference>
<dbReference type="NCBIfam" id="NF002584">
    <property type="entry name" value="PRK02234.1-5"/>
    <property type="match status" value="1"/>
</dbReference>
<dbReference type="InterPro" id="IPR011335">
    <property type="entry name" value="Restrct_endonuc-II-like"/>
</dbReference>
<evidence type="ECO:0000256" key="15">
    <source>
        <dbReference type="SAM" id="MobiDB-lite"/>
    </source>
</evidence>
<evidence type="ECO:0000256" key="1">
    <source>
        <dbReference type="ARBA" id="ARBA00004496"/>
    </source>
</evidence>
<feature type="binding site" evidence="13">
    <location>
        <position position="83"/>
    </location>
    <ligand>
        <name>Mg(2+)</name>
        <dbReference type="ChEBI" id="CHEBI:18420"/>
    </ligand>
</feature>
<evidence type="ECO:0000256" key="11">
    <source>
        <dbReference type="ARBA" id="ARBA00023447"/>
    </source>
</evidence>
<evidence type="ECO:0000256" key="12">
    <source>
        <dbReference type="ARBA" id="ARBA00029523"/>
    </source>
</evidence>
<evidence type="ECO:0000256" key="13">
    <source>
        <dbReference type="HAMAP-Rule" id="MF_00130"/>
    </source>
</evidence>
<evidence type="ECO:0000256" key="2">
    <source>
        <dbReference type="ARBA" id="ARBA00022490"/>
    </source>
</evidence>
<accession>A0ABW4CFZ3</accession>
<evidence type="ECO:0000256" key="10">
    <source>
        <dbReference type="ARBA" id="ARBA00023204"/>
    </source>
</evidence>
<dbReference type="PIRSF" id="PIRSF037785">
    <property type="entry name" value="RecU"/>
    <property type="match status" value="1"/>
</dbReference>
<protein>
    <recommendedName>
        <fullName evidence="12 13">Holliday junction resolvase RecU</fullName>
        <ecNumber evidence="13 14">3.1.21.10</ecNumber>
    </recommendedName>
    <alternativeName>
        <fullName evidence="13">Recombination protein U homolog</fullName>
    </alternativeName>
</protein>
<keyword evidence="2 13" id="KW-0963">Cytoplasm</keyword>
<keyword evidence="9 13" id="KW-0233">DNA recombination</keyword>
<evidence type="ECO:0000256" key="8">
    <source>
        <dbReference type="ARBA" id="ARBA00022842"/>
    </source>
</evidence>
<dbReference type="SUPFAM" id="SSF52980">
    <property type="entry name" value="Restriction endonuclease-like"/>
    <property type="match status" value="1"/>
</dbReference>
<dbReference type="HAMAP" id="MF_00130">
    <property type="entry name" value="RecU"/>
    <property type="match status" value="1"/>
</dbReference>
<comment type="function">
    <text evidence="13">Endonuclease that resolves Holliday junction intermediates in genetic recombination. Cleaves mobile four-strand junctions by introducing symmetrical nicks in paired strands. Promotes annealing of linear ssDNA with homologous dsDNA. Required for DNA repair, homologous recombination and chromosome segregation.</text>
</comment>
<comment type="similarity">
    <text evidence="11 13">Belongs to the RecU family.</text>
</comment>
<evidence type="ECO:0000256" key="14">
    <source>
        <dbReference type="NCBIfam" id="TIGR00648"/>
    </source>
</evidence>
<comment type="subcellular location">
    <subcellularLocation>
        <location evidence="1 13">Cytoplasm</location>
    </subcellularLocation>
</comment>
<dbReference type="Proteomes" id="UP001597196">
    <property type="component" value="Unassembled WGS sequence"/>
</dbReference>
<gene>
    <name evidence="13 16" type="primary">recU</name>
    <name evidence="16" type="ORF">ACFQ4P_00525</name>
</gene>
<evidence type="ECO:0000313" key="17">
    <source>
        <dbReference type="Proteomes" id="UP001597196"/>
    </source>
</evidence>
<organism evidence="16 17">
    <name type="scientific">Lacticaseibacillus mingshuiensis</name>
    <dbReference type="NCBI Taxonomy" id="2799574"/>
    <lineage>
        <taxon>Bacteria</taxon>
        <taxon>Bacillati</taxon>
        <taxon>Bacillota</taxon>
        <taxon>Bacilli</taxon>
        <taxon>Lactobacillales</taxon>
        <taxon>Lactobacillaceae</taxon>
        <taxon>Lacticaseibacillus</taxon>
    </lineage>
</organism>
<feature type="binding site" evidence="13">
    <location>
        <position position="98"/>
    </location>
    <ligand>
        <name>Mg(2+)</name>
        <dbReference type="ChEBI" id="CHEBI:18420"/>
    </ligand>
</feature>
<keyword evidence="10 13" id="KW-0234">DNA repair</keyword>
<feature type="region of interest" description="Disordered" evidence="15">
    <location>
        <begin position="1"/>
        <end position="20"/>
    </location>
</feature>
<comment type="caution">
    <text evidence="16">The sequence shown here is derived from an EMBL/GenBank/DDBJ whole genome shotgun (WGS) entry which is preliminary data.</text>
</comment>
<evidence type="ECO:0000256" key="5">
    <source>
        <dbReference type="ARBA" id="ARBA00022759"/>
    </source>
</evidence>
<sequence length="204" mass="23088">MPIHYPNGKPYQGGVQTTRPAATTYGGRGMTLEEELNDSNAYYLQAGLAVVHKKPTPIQIVKVDYPQRSQAVIREAYFKTPSTTDYNGVYKGYYLDFDAKETKNKQSFPLKNFHPHQVAHFKACLAQDGICFALIRFVTLKRLFVYPASALLEYWRAAQDDGRKSIPLMEIEANGFEIHPALQPLIPYLGAVDQLIEKRSHQHG</sequence>
<dbReference type="CDD" id="cd22354">
    <property type="entry name" value="RecU-like"/>
    <property type="match status" value="1"/>
</dbReference>
<comment type="catalytic activity">
    <reaction evidence="13">
        <text>Endonucleolytic cleavage at a junction such as a reciprocal single-stranded crossover between two homologous DNA duplexes (Holliday junction).</text>
        <dbReference type="EC" id="3.1.21.10"/>
    </reaction>
</comment>
<keyword evidence="5 13" id="KW-0255">Endonuclease</keyword>
<keyword evidence="6 13" id="KW-0227">DNA damage</keyword>
<dbReference type="EC" id="3.1.21.10" evidence="13 14"/>
<comment type="cofactor">
    <cofactor evidence="13">
        <name>Mg(2+)</name>
        <dbReference type="ChEBI" id="CHEBI:18420"/>
    </cofactor>
    <text evidence="13">Binds 1 Mg(2+) ion per subunit.</text>
</comment>
<proteinExistence type="inferred from homology"/>
<keyword evidence="7 13" id="KW-0378">Hydrolase</keyword>
<feature type="binding site" evidence="13">
    <location>
        <position position="85"/>
    </location>
    <ligand>
        <name>Mg(2+)</name>
        <dbReference type="ChEBI" id="CHEBI:18420"/>
    </ligand>
</feature>
<evidence type="ECO:0000256" key="6">
    <source>
        <dbReference type="ARBA" id="ARBA00022763"/>
    </source>
</evidence>
<keyword evidence="17" id="KW-1185">Reference proteome</keyword>
<dbReference type="RefSeq" id="WP_203625705.1">
    <property type="nucleotide sequence ID" value="NZ_BOLQ01000001.1"/>
</dbReference>
<dbReference type="EMBL" id="JBHTOC010000001">
    <property type="protein sequence ID" value="MFD1428730.1"/>
    <property type="molecule type" value="Genomic_DNA"/>
</dbReference>
<evidence type="ECO:0000313" key="16">
    <source>
        <dbReference type="EMBL" id="MFD1428730.1"/>
    </source>
</evidence>
<evidence type="ECO:0000256" key="4">
    <source>
        <dbReference type="ARBA" id="ARBA00022723"/>
    </source>
</evidence>
<evidence type="ECO:0000256" key="3">
    <source>
        <dbReference type="ARBA" id="ARBA00022722"/>
    </source>
</evidence>